<dbReference type="Pfam" id="PF00072">
    <property type="entry name" value="Response_reg"/>
    <property type="match status" value="1"/>
</dbReference>
<protein>
    <submittedName>
        <fullName evidence="8">Transcriptional regulatory protein DegU</fullName>
    </submittedName>
</protein>
<dbReference type="GO" id="GO:0003677">
    <property type="term" value="F:DNA binding"/>
    <property type="evidence" value="ECO:0007669"/>
    <property type="project" value="UniProtKB-KW"/>
</dbReference>
<keyword evidence="1 5" id="KW-0597">Phosphoprotein</keyword>
<dbReference type="InterPro" id="IPR058245">
    <property type="entry name" value="NreC/VraR/RcsB-like_REC"/>
</dbReference>
<evidence type="ECO:0000256" key="2">
    <source>
        <dbReference type="ARBA" id="ARBA00023015"/>
    </source>
</evidence>
<evidence type="ECO:0000256" key="3">
    <source>
        <dbReference type="ARBA" id="ARBA00023125"/>
    </source>
</evidence>
<dbReference type="SUPFAM" id="SSF46894">
    <property type="entry name" value="C-terminal effector domain of the bipartite response regulators"/>
    <property type="match status" value="1"/>
</dbReference>
<dbReference type="Gene3D" id="1.10.10.10">
    <property type="entry name" value="Winged helix-like DNA-binding domain superfamily/Winged helix DNA-binding domain"/>
    <property type="match status" value="1"/>
</dbReference>
<dbReference type="CDD" id="cd17535">
    <property type="entry name" value="REC_NarL-like"/>
    <property type="match status" value="1"/>
</dbReference>
<evidence type="ECO:0000256" key="1">
    <source>
        <dbReference type="ARBA" id="ARBA00022553"/>
    </source>
</evidence>
<dbReference type="InterPro" id="IPR016032">
    <property type="entry name" value="Sig_transdc_resp-reg_C-effctor"/>
</dbReference>
<keyword evidence="9" id="KW-1185">Reference proteome</keyword>
<organism evidence="8 9">
    <name type="scientific">Variovorax paradoxus</name>
    <dbReference type="NCBI Taxonomy" id="34073"/>
    <lineage>
        <taxon>Bacteria</taxon>
        <taxon>Pseudomonadati</taxon>
        <taxon>Pseudomonadota</taxon>
        <taxon>Betaproteobacteria</taxon>
        <taxon>Burkholderiales</taxon>
        <taxon>Comamonadaceae</taxon>
        <taxon>Variovorax</taxon>
    </lineage>
</organism>
<dbReference type="PANTHER" id="PTHR43214:SF41">
    <property type="entry name" value="NITRATE_NITRITE RESPONSE REGULATOR PROTEIN NARP"/>
    <property type="match status" value="1"/>
</dbReference>
<dbReference type="PANTHER" id="PTHR43214">
    <property type="entry name" value="TWO-COMPONENT RESPONSE REGULATOR"/>
    <property type="match status" value="1"/>
</dbReference>
<dbReference type="PATRIC" id="fig|34073.19.peg.2838"/>
<dbReference type="PRINTS" id="PR00038">
    <property type="entry name" value="HTHLUXR"/>
</dbReference>
<dbReference type="SMART" id="SM00448">
    <property type="entry name" value="REC"/>
    <property type="match status" value="1"/>
</dbReference>
<dbReference type="InterPro" id="IPR036388">
    <property type="entry name" value="WH-like_DNA-bd_sf"/>
</dbReference>
<gene>
    <name evidence="8" type="primary">degU2</name>
    <name evidence="8" type="ORF">VPARA_27580</name>
</gene>
<evidence type="ECO:0000259" key="6">
    <source>
        <dbReference type="PROSITE" id="PS50043"/>
    </source>
</evidence>
<reference evidence="8 9" key="1">
    <citation type="submission" date="2015-03" db="EMBL/GenBank/DDBJ databases">
        <title>Genome sequence of Variovorax paradoxus TBEA6.</title>
        <authorList>
            <person name="Poehlein A."/>
            <person name="Schuldes J."/>
            <person name="Wuebbeler J.H."/>
            <person name="Hiessl S."/>
            <person name="Steinbuechel A."/>
            <person name="Daniel R."/>
        </authorList>
    </citation>
    <scope>NUCLEOTIDE SEQUENCE [LARGE SCALE GENOMIC DNA]</scope>
    <source>
        <strain evidence="8 9">TBEA6</strain>
    </source>
</reference>
<dbReference type="PROSITE" id="PS50043">
    <property type="entry name" value="HTH_LUXR_2"/>
    <property type="match status" value="1"/>
</dbReference>
<dbReference type="SUPFAM" id="SSF52172">
    <property type="entry name" value="CheY-like"/>
    <property type="match status" value="1"/>
</dbReference>
<evidence type="ECO:0000259" key="7">
    <source>
        <dbReference type="PROSITE" id="PS50110"/>
    </source>
</evidence>
<dbReference type="InterPro" id="IPR039420">
    <property type="entry name" value="WalR-like"/>
</dbReference>
<dbReference type="InterPro" id="IPR011006">
    <property type="entry name" value="CheY-like_superfamily"/>
</dbReference>
<keyword evidence="2" id="KW-0805">Transcription regulation</keyword>
<evidence type="ECO:0000313" key="8">
    <source>
        <dbReference type="EMBL" id="KLN56077.1"/>
    </source>
</evidence>
<dbReference type="RefSeq" id="WP_053063256.1">
    <property type="nucleotide sequence ID" value="NZ_JZWI01000013.1"/>
</dbReference>
<keyword evidence="3" id="KW-0238">DNA-binding</keyword>
<name>A0A0H2M5M5_VARPD</name>
<dbReference type="InterPro" id="IPR000792">
    <property type="entry name" value="Tscrpt_reg_LuxR_C"/>
</dbReference>
<dbReference type="AlphaFoldDB" id="A0A0H2M5M5"/>
<dbReference type="PROSITE" id="PS50110">
    <property type="entry name" value="RESPONSE_REGULATORY"/>
    <property type="match status" value="1"/>
</dbReference>
<dbReference type="GO" id="GO:0006355">
    <property type="term" value="P:regulation of DNA-templated transcription"/>
    <property type="evidence" value="ECO:0007669"/>
    <property type="project" value="InterPro"/>
</dbReference>
<dbReference type="Gene3D" id="3.40.50.2300">
    <property type="match status" value="1"/>
</dbReference>
<dbReference type="CDD" id="cd06170">
    <property type="entry name" value="LuxR_C_like"/>
    <property type="match status" value="1"/>
</dbReference>
<dbReference type="InterPro" id="IPR001789">
    <property type="entry name" value="Sig_transdc_resp-reg_receiver"/>
</dbReference>
<feature type="domain" description="HTH luxR-type" evidence="6">
    <location>
        <begin position="175"/>
        <end position="237"/>
    </location>
</feature>
<evidence type="ECO:0000256" key="5">
    <source>
        <dbReference type="PROSITE-ProRule" id="PRU00169"/>
    </source>
</evidence>
<sequence length="237" mass="25303">MSTDESNRPPKHGAPADVRRPRAILVVDDHDLVRLGVRALLEAQSSPSGETVEVFEAGSLAEALALYERVRDAIDLVLLDLALPDTQGLSGLVEFRARYPAARIVALSGSGTTSLAQSMVAQNALSLGASAFLPKSANLKEVVSFIRACGLLGSDAIDGSPRPLTTSVRSVKPSHDRAWQALAPRQLQVLQWILEGKTNKEIAEAATLGEGTVKNYVSTILLLFGVRSRAELISSLR</sequence>
<dbReference type="SMART" id="SM00421">
    <property type="entry name" value="HTH_LUXR"/>
    <property type="match status" value="1"/>
</dbReference>
<keyword evidence="4" id="KW-0804">Transcription</keyword>
<evidence type="ECO:0000313" key="9">
    <source>
        <dbReference type="Proteomes" id="UP000035170"/>
    </source>
</evidence>
<feature type="domain" description="Response regulatory" evidence="7">
    <location>
        <begin position="23"/>
        <end position="150"/>
    </location>
</feature>
<accession>A0A0H2M5M5</accession>
<feature type="modified residue" description="4-aspartylphosphate" evidence="5">
    <location>
        <position position="80"/>
    </location>
</feature>
<proteinExistence type="predicted"/>
<dbReference type="EMBL" id="JZWI01000013">
    <property type="protein sequence ID" value="KLN56077.1"/>
    <property type="molecule type" value="Genomic_DNA"/>
</dbReference>
<evidence type="ECO:0000256" key="4">
    <source>
        <dbReference type="ARBA" id="ARBA00023163"/>
    </source>
</evidence>
<dbReference type="GO" id="GO:0000160">
    <property type="term" value="P:phosphorelay signal transduction system"/>
    <property type="evidence" value="ECO:0007669"/>
    <property type="project" value="InterPro"/>
</dbReference>
<dbReference type="Pfam" id="PF00196">
    <property type="entry name" value="GerE"/>
    <property type="match status" value="1"/>
</dbReference>
<dbReference type="Proteomes" id="UP000035170">
    <property type="component" value="Unassembled WGS sequence"/>
</dbReference>
<comment type="caution">
    <text evidence="8">The sequence shown here is derived from an EMBL/GenBank/DDBJ whole genome shotgun (WGS) entry which is preliminary data.</text>
</comment>